<protein>
    <recommendedName>
        <fullName evidence="3 10">Gluconokinase</fullName>
        <ecNumber evidence="3 10">2.7.1.12</ecNumber>
    </recommendedName>
</protein>
<comment type="similarity">
    <text evidence="2 10">Belongs to the gluconokinase GntK/GntV family.</text>
</comment>
<dbReference type="SUPFAM" id="SSF52540">
    <property type="entry name" value="P-loop containing nucleoside triphosphate hydrolases"/>
    <property type="match status" value="1"/>
</dbReference>
<evidence type="ECO:0000256" key="1">
    <source>
        <dbReference type="ARBA" id="ARBA00004761"/>
    </source>
</evidence>
<comment type="catalytic activity">
    <reaction evidence="9 10">
        <text>D-gluconate + ATP = 6-phospho-D-gluconate + ADP + H(+)</text>
        <dbReference type="Rhea" id="RHEA:19433"/>
        <dbReference type="ChEBI" id="CHEBI:15378"/>
        <dbReference type="ChEBI" id="CHEBI:18391"/>
        <dbReference type="ChEBI" id="CHEBI:30616"/>
        <dbReference type="ChEBI" id="CHEBI:58759"/>
        <dbReference type="ChEBI" id="CHEBI:456216"/>
        <dbReference type="EC" id="2.7.1.12"/>
    </reaction>
</comment>
<dbReference type="Proteomes" id="UP001139493">
    <property type="component" value="Unassembled WGS sequence"/>
</dbReference>
<evidence type="ECO:0000256" key="7">
    <source>
        <dbReference type="ARBA" id="ARBA00022840"/>
    </source>
</evidence>
<evidence type="ECO:0000256" key="9">
    <source>
        <dbReference type="ARBA" id="ARBA00048090"/>
    </source>
</evidence>
<reference evidence="11" key="1">
    <citation type="submission" date="2022-06" db="EMBL/GenBank/DDBJ databases">
        <title>Genomic Encyclopedia of Archaeal and Bacterial Type Strains, Phase II (KMG-II): from individual species to whole genera.</title>
        <authorList>
            <person name="Goeker M."/>
        </authorList>
    </citation>
    <scope>NUCLEOTIDE SEQUENCE</scope>
    <source>
        <strain evidence="11">DSM 26652</strain>
    </source>
</reference>
<keyword evidence="8" id="KW-0311">Gluconate utilization</keyword>
<keyword evidence="5 10" id="KW-0547">Nucleotide-binding</keyword>
<dbReference type="RefSeq" id="WP_253837264.1">
    <property type="nucleotide sequence ID" value="NZ_JAMTCS010000010.1"/>
</dbReference>
<evidence type="ECO:0000313" key="12">
    <source>
        <dbReference type="Proteomes" id="UP001139493"/>
    </source>
</evidence>
<comment type="caution">
    <text evidence="11">The sequence shown here is derived from an EMBL/GenBank/DDBJ whole genome shotgun (WGS) entry which is preliminary data.</text>
</comment>
<dbReference type="InterPro" id="IPR031322">
    <property type="entry name" value="Shikimate/glucono_kinase"/>
</dbReference>
<keyword evidence="12" id="KW-1185">Reference proteome</keyword>
<evidence type="ECO:0000313" key="11">
    <source>
        <dbReference type="EMBL" id="MCP2265856.1"/>
    </source>
</evidence>
<dbReference type="AlphaFoldDB" id="A0A9X2GAY6"/>
<organism evidence="11 12">
    <name type="scientific">Promicromonospora thailandica</name>
    <dbReference type="NCBI Taxonomy" id="765201"/>
    <lineage>
        <taxon>Bacteria</taxon>
        <taxon>Bacillati</taxon>
        <taxon>Actinomycetota</taxon>
        <taxon>Actinomycetes</taxon>
        <taxon>Micrococcales</taxon>
        <taxon>Promicromonosporaceae</taxon>
        <taxon>Promicromonospora</taxon>
    </lineage>
</organism>
<dbReference type="GO" id="GO:0005737">
    <property type="term" value="C:cytoplasm"/>
    <property type="evidence" value="ECO:0007669"/>
    <property type="project" value="TreeGrafter"/>
</dbReference>
<dbReference type="EC" id="2.7.1.12" evidence="3 10"/>
<evidence type="ECO:0000256" key="5">
    <source>
        <dbReference type="ARBA" id="ARBA00022741"/>
    </source>
</evidence>
<evidence type="ECO:0000256" key="6">
    <source>
        <dbReference type="ARBA" id="ARBA00022777"/>
    </source>
</evidence>
<dbReference type="GO" id="GO:0019521">
    <property type="term" value="P:D-gluconate metabolic process"/>
    <property type="evidence" value="ECO:0007669"/>
    <property type="project" value="UniProtKB-KW"/>
</dbReference>
<evidence type="ECO:0000256" key="3">
    <source>
        <dbReference type="ARBA" id="ARBA00012054"/>
    </source>
</evidence>
<keyword evidence="4 10" id="KW-0808">Transferase</keyword>
<dbReference type="GO" id="GO:0005524">
    <property type="term" value="F:ATP binding"/>
    <property type="evidence" value="ECO:0007669"/>
    <property type="project" value="UniProtKB-KW"/>
</dbReference>
<dbReference type="NCBIfam" id="TIGR01313">
    <property type="entry name" value="therm_gnt_kin"/>
    <property type="match status" value="1"/>
</dbReference>
<sequence>MTAQGAPAAAPRHVVVMGVTATGKTTTGRALAEALGAEFVEGDAFHPQANIDKMSAGIPLDDDDRRPWLRALAGEIARLESEGRTSVTACSALRRTYRDWLREGDPGLYFVHLDATYEVLLDRMRRRTHFMPPSLLQSQLDTLEPLEPDEAGVVVDDTQTVDAVLADALAAVRAGATR</sequence>
<keyword evidence="7 10" id="KW-0067">ATP-binding</keyword>
<name>A0A9X2GAY6_9MICO</name>
<dbReference type="PANTHER" id="PTHR43442:SF3">
    <property type="entry name" value="GLUCONOKINASE-RELATED"/>
    <property type="match status" value="1"/>
</dbReference>
<dbReference type="GO" id="GO:0046316">
    <property type="term" value="F:gluconokinase activity"/>
    <property type="evidence" value="ECO:0007669"/>
    <property type="project" value="UniProtKB-EC"/>
</dbReference>
<dbReference type="Pfam" id="PF01202">
    <property type="entry name" value="SKI"/>
    <property type="match status" value="1"/>
</dbReference>
<dbReference type="PANTHER" id="PTHR43442">
    <property type="entry name" value="GLUCONOKINASE-RELATED"/>
    <property type="match status" value="1"/>
</dbReference>
<comment type="pathway">
    <text evidence="1">Carbohydrate acid metabolism.</text>
</comment>
<evidence type="ECO:0000256" key="8">
    <source>
        <dbReference type="ARBA" id="ARBA00023064"/>
    </source>
</evidence>
<evidence type="ECO:0000256" key="4">
    <source>
        <dbReference type="ARBA" id="ARBA00022679"/>
    </source>
</evidence>
<dbReference type="Gene3D" id="3.40.50.300">
    <property type="entry name" value="P-loop containing nucleotide triphosphate hydrolases"/>
    <property type="match status" value="1"/>
</dbReference>
<dbReference type="FunFam" id="3.40.50.300:FF:000522">
    <property type="entry name" value="Gluconokinase"/>
    <property type="match status" value="1"/>
</dbReference>
<proteinExistence type="inferred from homology"/>
<keyword evidence="6 10" id="KW-0418">Kinase</keyword>
<evidence type="ECO:0000256" key="2">
    <source>
        <dbReference type="ARBA" id="ARBA00008420"/>
    </source>
</evidence>
<accession>A0A9X2GAY6</accession>
<dbReference type="CDD" id="cd02021">
    <property type="entry name" value="GntK"/>
    <property type="match status" value="1"/>
</dbReference>
<dbReference type="InterPro" id="IPR006001">
    <property type="entry name" value="Therm_gnt_kin"/>
</dbReference>
<evidence type="ECO:0000256" key="10">
    <source>
        <dbReference type="RuleBase" id="RU363066"/>
    </source>
</evidence>
<dbReference type="EMBL" id="JAMTCS010000010">
    <property type="protein sequence ID" value="MCP2265856.1"/>
    <property type="molecule type" value="Genomic_DNA"/>
</dbReference>
<gene>
    <name evidence="11" type="ORF">APR03_003221</name>
</gene>
<dbReference type="InterPro" id="IPR027417">
    <property type="entry name" value="P-loop_NTPase"/>
</dbReference>